<comment type="subcellular location">
    <subcellularLocation>
        <location evidence="1 7">Cell membrane</location>
        <topology evidence="1 7">Multi-pass membrane protein</topology>
    </subcellularLocation>
</comment>
<dbReference type="InterPro" id="IPR035906">
    <property type="entry name" value="MetI-like_sf"/>
</dbReference>
<evidence type="ECO:0000313" key="9">
    <source>
        <dbReference type="EMBL" id="APZ34463.1"/>
    </source>
</evidence>
<dbReference type="STRING" id="36805.BOH66_09595"/>
<dbReference type="OrthoDB" id="3173654at2"/>
<evidence type="ECO:0000256" key="6">
    <source>
        <dbReference type="ARBA" id="ARBA00023136"/>
    </source>
</evidence>
<evidence type="ECO:0000256" key="4">
    <source>
        <dbReference type="ARBA" id="ARBA00022692"/>
    </source>
</evidence>
<evidence type="ECO:0000256" key="1">
    <source>
        <dbReference type="ARBA" id="ARBA00004651"/>
    </source>
</evidence>
<evidence type="ECO:0000313" key="10">
    <source>
        <dbReference type="Proteomes" id="UP000187185"/>
    </source>
</evidence>
<protein>
    <submittedName>
        <fullName evidence="9">Nitrate ABC transporter permease</fullName>
    </submittedName>
</protein>
<dbReference type="Pfam" id="PF00528">
    <property type="entry name" value="BPD_transp_1"/>
    <property type="match status" value="1"/>
</dbReference>
<keyword evidence="10" id="KW-1185">Reference proteome</keyword>
<dbReference type="CDD" id="cd06261">
    <property type="entry name" value="TM_PBP2"/>
    <property type="match status" value="1"/>
</dbReference>
<keyword evidence="4 7" id="KW-0812">Transmembrane</keyword>
<dbReference type="Proteomes" id="UP000187185">
    <property type="component" value="Chromosome"/>
</dbReference>
<dbReference type="InterPro" id="IPR000515">
    <property type="entry name" value="MetI-like"/>
</dbReference>
<keyword evidence="2 7" id="KW-0813">Transport</keyword>
<evidence type="ECO:0000256" key="2">
    <source>
        <dbReference type="ARBA" id="ARBA00022448"/>
    </source>
</evidence>
<sequence length="294" mass="32448">MSETVRDAPAASAPPVHTVADPAEIAQEQATVPRRRRPLWMKPTYWVPPILLLALIVGVVYLVNVLLGTRGYLMPQPHVILAVYFDPKNGPEIFEALWNTAQVALVGLIIAIVIGVVWAVAMNLAKWVERTTFPYAVILQSIPILAVVPLIGFWFGYDFIARTIVCVLIALFPIVSNTLFGLQSVDRGARELFQLQKATRWIVLRKLELPTALPAMFAGMRISAGLSIVGAIVGDFFFQRGTPGIGALIAKYQSRLQSPELFASILVASLFGVVIFLFFGWLARRAVGKWYDFG</sequence>
<dbReference type="RefSeq" id="WP_076690776.1">
    <property type="nucleotide sequence ID" value="NZ_CP018762.1"/>
</dbReference>
<dbReference type="KEGG" id="maur:BOH66_09595"/>
<feature type="domain" description="ABC transmembrane type-1" evidence="8">
    <location>
        <begin position="97"/>
        <end position="283"/>
    </location>
</feature>
<dbReference type="PANTHER" id="PTHR30151">
    <property type="entry name" value="ALKANE SULFONATE ABC TRANSPORTER-RELATED, MEMBRANE SUBUNIT"/>
    <property type="match status" value="1"/>
</dbReference>
<dbReference type="PANTHER" id="PTHR30151:SF41">
    <property type="entry name" value="ABC TRANSPORTER PERMEASE PROTEIN"/>
    <property type="match status" value="1"/>
</dbReference>
<organism evidence="9 10">
    <name type="scientific">Microbacterium aurum</name>
    <dbReference type="NCBI Taxonomy" id="36805"/>
    <lineage>
        <taxon>Bacteria</taxon>
        <taxon>Bacillati</taxon>
        <taxon>Actinomycetota</taxon>
        <taxon>Actinomycetes</taxon>
        <taxon>Micrococcales</taxon>
        <taxon>Microbacteriaceae</taxon>
        <taxon>Microbacterium</taxon>
    </lineage>
</organism>
<keyword evidence="3" id="KW-1003">Cell membrane</keyword>
<keyword evidence="5 7" id="KW-1133">Transmembrane helix</keyword>
<dbReference type="EMBL" id="CP018762">
    <property type="protein sequence ID" value="APZ34463.1"/>
    <property type="molecule type" value="Genomic_DNA"/>
</dbReference>
<evidence type="ECO:0000256" key="7">
    <source>
        <dbReference type="RuleBase" id="RU363032"/>
    </source>
</evidence>
<dbReference type="GO" id="GO:0005886">
    <property type="term" value="C:plasma membrane"/>
    <property type="evidence" value="ECO:0007669"/>
    <property type="project" value="UniProtKB-SubCell"/>
</dbReference>
<accession>A0A1P8U8N5</accession>
<comment type="similarity">
    <text evidence="7">Belongs to the binding-protein-dependent transport system permease family.</text>
</comment>
<dbReference type="GO" id="GO:0055085">
    <property type="term" value="P:transmembrane transport"/>
    <property type="evidence" value="ECO:0007669"/>
    <property type="project" value="InterPro"/>
</dbReference>
<name>A0A1P8U8N5_9MICO</name>
<feature type="transmembrane region" description="Helical" evidence="7">
    <location>
        <begin position="44"/>
        <end position="67"/>
    </location>
</feature>
<keyword evidence="6 7" id="KW-0472">Membrane</keyword>
<evidence type="ECO:0000259" key="8">
    <source>
        <dbReference type="PROSITE" id="PS50928"/>
    </source>
</evidence>
<feature type="transmembrane region" description="Helical" evidence="7">
    <location>
        <begin position="101"/>
        <end position="121"/>
    </location>
</feature>
<dbReference type="AlphaFoldDB" id="A0A1P8U8N5"/>
<gene>
    <name evidence="9" type="ORF">BOH66_09595</name>
</gene>
<evidence type="ECO:0000256" key="5">
    <source>
        <dbReference type="ARBA" id="ARBA00022989"/>
    </source>
</evidence>
<dbReference type="Gene3D" id="1.10.3720.10">
    <property type="entry name" value="MetI-like"/>
    <property type="match status" value="1"/>
</dbReference>
<dbReference type="PROSITE" id="PS50928">
    <property type="entry name" value="ABC_TM1"/>
    <property type="match status" value="1"/>
</dbReference>
<feature type="transmembrane region" description="Helical" evidence="7">
    <location>
        <begin position="212"/>
        <end position="233"/>
    </location>
</feature>
<feature type="transmembrane region" description="Helical" evidence="7">
    <location>
        <begin position="160"/>
        <end position="182"/>
    </location>
</feature>
<dbReference type="SUPFAM" id="SSF161098">
    <property type="entry name" value="MetI-like"/>
    <property type="match status" value="1"/>
</dbReference>
<evidence type="ECO:0000256" key="3">
    <source>
        <dbReference type="ARBA" id="ARBA00022475"/>
    </source>
</evidence>
<reference evidence="9 10" key="1">
    <citation type="submission" date="2016-12" db="EMBL/GenBank/DDBJ databases">
        <title>Complete genome sequence of Microbacterium aurum KACC 15219.</title>
        <authorList>
            <person name="Jung Y."/>
            <person name="Shin J.-H."/>
            <person name="Lee Y.-J."/>
            <person name="Yi H."/>
            <person name="Bahn Y.-S."/>
            <person name="Kim J.F."/>
            <person name="Lee D.-W."/>
        </authorList>
    </citation>
    <scope>NUCLEOTIDE SEQUENCE [LARGE SCALE GENOMIC DNA]</scope>
    <source>
        <strain evidence="9 10">KACC 15219</strain>
    </source>
</reference>
<feature type="transmembrane region" description="Helical" evidence="7">
    <location>
        <begin position="261"/>
        <end position="283"/>
    </location>
</feature>
<proteinExistence type="inferred from homology"/>
<feature type="transmembrane region" description="Helical" evidence="7">
    <location>
        <begin position="133"/>
        <end position="154"/>
    </location>
</feature>